<keyword evidence="5" id="KW-0808">Transferase</keyword>
<dbReference type="Pfam" id="PF02518">
    <property type="entry name" value="HATPase_c"/>
    <property type="match status" value="1"/>
</dbReference>
<organism evidence="12">
    <name type="scientific">Pseudidiomarina aestuarii</name>
    <dbReference type="NCBI Taxonomy" id="624146"/>
    <lineage>
        <taxon>Bacteria</taxon>
        <taxon>Pseudomonadati</taxon>
        <taxon>Pseudomonadota</taxon>
        <taxon>Gammaproteobacteria</taxon>
        <taxon>Alteromonadales</taxon>
        <taxon>Idiomarinaceae</taxon>
        <taxon>Pseudidiomarina</taxon>
    </lineage>
</organism>
<dbReference type="SMART" id="SM00086">
    <property type="entry name" value="PAC"/>
    <property type="match status" value="1"/>
</dbReference>
<evidence type="ECO:0000259" key="11">
    <source>
        <dbReference type="PROSITE" id="PS50885"/>
    </source>
</evidence>
<feature type="transmembrane region" description="Helical" evidence="8">
    <location>
        <begin position="148"/>
        <end position="168"/>
    </location>
</feature>
<comment type="catalytic activity">
    <reaction evidence="1">
        <text>ATP + protein L-histidine = ADP + protein N-phospho-L-histidine.</text>
        <dbReference type="EC" id="2.7.13.3"/>
    </reaction>
</comment>
<comment type="caution">
    <text evidence="12">The sequence shown here is derived from an EMBL/GenBank/DDBJ whole genome shotgun (WGS) entry which is preliminary data.</text>
</comment>
<dbReference type="GO" id="GO:0046983">
    <property type="term" value="F:protein dimerization activity"/>
    <property type="evidence" value="ECO:0007669"/>
    <property type="project" value="InterPro"/>
</dbReference>
<protein>
    <recommendedName>
        <fullName evidence="3">histidine kinase</fullName>
        <ecNumber evidence="3">2.7.13.3</ecNumber>
    </recommendedName>
</protein>
<evidence type="ECO:0000256" key="1">
    <source>
        <dbReference type="ARBA" id="ARBA00000085"/>
    </source>
</evidence>
<dbReference type="PANTHER" id="PTHR24421">
    <property type="entry name" value="NITRATE/NITRITE SENSOR PROTEIN NARX-RELATED"/>
    <property type="match status" value="1"/>
</dbReference>
<dbReference type="GO" id="GO:0000155">
    <property type="term" value="F:phosphorelay sensor kinase activity"/>
    <property type="evidence" value="ECO:0007669"/>
    <property type="project" value="InterPro"/>
</dbReference>
<evidence type="ECO:0000259" key="10">
    <source>
        <dbReference type="PROSITE" id="PS50113"/>
    </source>
</evidence>
<dbReference type="InterPro" id="IPR005467">
    <property type="entry name" value="His_kinase_dom"/>
</dbReference>
<dbReference type="InterPro" id="IPR011712">
    <property type="entry name" value="Sig_transdc_His_kin_sub3_dim/P"/>
</dbReference>
<dbReference type="PROSITE" id="PS50109">
    <property type="entry name" value="HIS_KIN"/>
    <property type="match status" value="1"/>
</dbReference>
<dbReference type="GO" id="GO:0016020">
    <property type="term" value="C:membrane"/>
    <property type="evidence" value="ECO:0007669"/>
    <property type="project" value="UniProtKB-SubCell"/>
</dbReference>
<dbReference type="InterPro" id="IPR035965">
    <property type="entry name" value="PAS-like_dom_sf"/>
</dbReference>
<keyword evidence="8" id="KW-0472">Membrane</keyword>
<evidence type="ECO:0000256" key="3">
    <source>
        <dbReference type="ARBA" id="ARBA00012438"/>
    </source>
</evidence>
<evidence type="ECO:0000313" key="12">
    <source>
        <dbReference type="EMBL" id="PTB86125.1"/>
    </source>
</evidence>
<dbReference type="EC" id="2.7.13.3" evidence="3"/>
<dbReference type="CDD" id="cd16917">
    <property type="entry name" value="HATPase_UhpB-NarQ-NarX-like"/>
    <property type="match status" value="1"/>
</dbReference>
<keyword evidence="8" id="KW-0812">Transmembrane</keyword>
<keyword evidence="6" id="KW-0418">Kinase</keyword>
<proteinExistence type="predicted"/>
<comment type="subcellular location">
    <subcellularLocation>
        <location evidence="2">Membrane</location>
    </subcellularLocation>
</comment>
<dbReference type="Pfam" id="PF07730">
    <property type="entry name" value="HisKA_3"/>
    <property type="match status" value="1"/>
</dbReference>
<dbReference type="PROSITE" id="PS50885">
    <property type="entry name" value="HAMP"/>
    <property type="match status" value="1"/>
</dbReference>
<dbReference type="InterPro" id="IPR000700">
    <property type="entry name" value="PAS-assoc_C"/>
</dbReference>
<evidence type="ECO:0000256" key="6">
    <source>
        <dbReference type="ARBA" id="ARBA00022777"/>
    </source>
</evidence>
<dbReference type="PROSITE" id="PS50113">
    <property type="entry name" value="PAC"/>
    <property type="match status" value="1"/>
</dbReference>
<dbReference type="SMART" id="SM00304">
    <property type="entry name" value="HAMP"/>
    <property type="match status" value="1"/>
</dbReference>
<name>A0A2T4CX50_9GAMM</name>
<dbReference type="CDD" id="cd06225">
    <property type="entry name" value="HAMP"/>
    <property type="match status" value="1"/>
</dbReference>
<dbReference type="Pfam" id="PF13426">
    <property type="entry name" value="PAS_9"/>
    <property type="match status" value="1"/>
</dbReference>
<dbReference type="Pfam" id="PF00672">
    <property type="entry name" value="HAMP"/>
    <property type="match status" value="1"/>
</dbReference>
<dbReference type="Gene3D" id="1.20.5.1930">
    <property type="match status" value="1"/>
</dbReference>
<keyword evidence="4" id="KW-0597">Phosphoprotein</keyword>
<dbReference type="Gene3D" id="3.30.450.20">
    <property type="entry name" value="PAS domain"/>
    <property type="match status" value="1"/>
</dbReference>
<dbReference type="InterPro" id="IPR001610">
    <property type="entry name" value="PAC"/>
</dbReference>
<dbReference type="CDD" id="cd00130">
    <property type="entry name" value="PAS"/>
    <property type="match status" value="1"/>
</dbReference>
<dbReference type="EMBL" id="PYVN01000037">
    <property type="protein sequence ID" value="PTB86125.1"/>
    <property type="molecule type" value="Genomic_DNA"/>
</dbReference>
<dbReference type="SUPFAM" id="SSF55785">
    <property type="entry name" value="PYP-like sensor domain (PAS domain)"/>
    <property type="match status" value="1"/>
</dbReference>
<reference evidence="12" key="1">
    <citation type="submission" date="2018-03" db="EMBL/GenBank/DDBJ databases">
        <title>Cross-interface Injection: A General Nanoliter Liquid Handling Method Applied to Single Cells Genome Amplification Automated Nanoliter Liquid Handling Applied to Single Cell Multiple Displacement Amplification.</title>
        <authorList>
            <person name="Yun J."/>
            <person name="Xu P."/>
            <person name="Xu J."/>
            <person name="Dai X."/>
            <person name="Wang Y."/>
            <person name="Zheng X."/>
            <person name="Cao C."/>
            <person name="Yi Q."/>
            <person name="Zhu Y."/>
            <person name="Wang L."/>
            <person name="Dong Z."/>
            <person name="Huang Y."/>
            <person name="Huang L."/>
            <person name="Du W."/>
        </authorList>
    </citation>
    <scope>NUCLEOTIDE SEQUENCE [LARGE SCALE GENOMIC DNA]</scope>
    <source>
        <strain evidence="12">Z-D3-2</strain>
    </source>
</reference>
<feature type="domain" description="HAMP" evidence="11">
    <location>
        <begin position="169"/>
        <end position="221"/>
    </location>
</feature>
<dbReference type="SUPFAM" id="SSF55874">
    <property type="entry name" value="ATPase domain of HSP90 chaperone/DNA topoisomerase II/histidine kinase"/>
    <property type="match status" value="1"/>
</dbReference>
<dbReference type="NCBIfam" id="TIGR00229">
    <property type="entry name" value="sensory_box"/>
    <property type="match status" value="1"/>
</dbReference>
<dbReference type="InterPro" id="IPR036890">
    <property type="entry name" value="HATPase_C_sf"/>
</dbReference>
<dbReference type="InterPro" id="IPR050482">
    <property type="entry name" value="Sensor_HK_TwoCompSys"/>
</dbReference>
<keyword evidence="8" id="KW-1133">Transmembrane helix</keyword>
<dbReference type="InterPro" id="IPR000014">
    <property type="entry name" value="PAS"/>
</dbReference>
<evidence type="ECO:0000256" key="2">
    <source>
        <dbReference type="ARBA" id="ARBA00004370"/>
    </source>
</evidence>
<keyword evidence="7" id="KW-0902">Two-component regulatory system</keyword>
<dbReference type="Gene3D" id="3.30.565.10">
    <property type="entry name" value="Histidine kinase-like ATPase, C-terminal domain"/>
    <property type="match status" value="1"/>
</dbReference>
<evidence type="ECO:0000256" key="8">
    <source>
        <dbReference type="SAM" id="Phobius"/>
    </source>
</evidence>
<evidence type="ECO:0000256" key="4">
    <source>
        <dbReference type="ARBA" id="ARBA00022553"/>
    </source>
</evidence>
<dbReference type="SMART" id="SM00387">
    <property type="entry name" value="HATPase_c"/>
    <property type="match status" value="1"/>
</dbReference>
<dbReference type="AlphaFoldDB" id="A0A2T4CX50"/>
<dbReference type="InterPro" id="IPR003660">
    <property type="entry name" value="HAMP_dom"/>
</dbReference>
<feature type="domain" description="PAC" evidence="10">
    <location>
        <begin position="291"/>
        <end position="343"/>
    </location>
</feature>
<dbReference type="PANTHER" id="PTHR24421:SF58">
    <property type="entry name" value="SIGNAL TRANSDUCTION HISTIDINE-PROTEIN KINASE_PHOSPHATASE UHPB"/>
    <property type="match status" value="1"/>
</dbReference>
<dbReference type="Gene3D" id="6.10.340.10">
    <property type="match status" value="1"/>
</dbReference>
<dbReference type="InterPro" id="IPR003594">
    <property type="entry name" value="HATPase_dom"/>
</dbReference>
<dbReference type="SMART" id="SM00091">
    <property type="entry name" value="PAS"/>
    <property type="match status" value="1"/>
</dbReference>
<gene>
    <name evidence="12" type="ORF">C9940_03660</name>
</gene>
<feature type="domain" description="Histidine kinase" evidence="9">
    <location>
        <begin position="368"/>
        <end position="565"/>
    </location>
</feature>
<evidence type="ECO:0000259" key="9">
    <source>
        <dbReference type="PROSITE" id="PS50109"/>
    </source>
</evidence>
<evidence type="ECO:0000256" key="5">
    <source>
        <dbReference type="ARBA" id="ARBA00022679"/>
    </source>
</evidence>
<accession>A0A2T4CX50</accession>
<sequence length="571" mass="64017">MSLKLRANLFFAILLLLSMLGSAVILITNAKRSVEAEVISTMDATAHIITVTLAGGTLTRNTSVSEHMHELVRALSEIRSLHILLFDRQGLLFEGTPEKELSVQPPAWFVKLLFPDLTPLSKRFGTGHMVIYPAPMQEISERWQDIRAIMALGMIIFVVVAFFIYWGVGWVIRPLQRLLDALAGFERGDLHMRLPRFSLKEMDQISQNFNRVGDALEQSTNENRRLAMLVKQSGDAILSLDHAGYITFCNAAAERLFADVPNLLGESLASMPFQQDRNSIIAVFNGFQSVENLETTLERRDGEQLSLLISTVPLTENDGCVAGMICTLRDITEHKQAEKARAQLYETRLLTKHMDQVQEAERRHLARELHDELGQCLTAIKTDAVLIRNRSEETDRKIYQSAQAIIDTASHIYDVVHNMITRLRPSPLDDLGLVATLQESISKWQQRQPEIAFNLITEGQLNGFDEATNMTVFRVVQEALTNAVRHADAENIMVKVIRDKTENSDQLKINIRDDGKGMVVNDFHSDVDFGLLGMRERAQSLGGSFDLESQLGAGVNLTITIPLGVNVHHES</sequence>
<evidence type="ECO:0000256" key="7">
    <source>
        <dbReference type="ARBA" id="ARBA00023012"/>
    </source>
</evidence>